<dbReference type="AlphaFoldDB" id="A0A9P5NCN7"/>
<evidence type="ECO:0000313" key="2">
    <source>
        <dbReference type="EMBL" id="KAF8875970.1"/>
    </source>
</evidence>
<proteinExistence type="predicted"/>
<sequence length="465" mass="51387">MASGSSSSSSADFRVAPGASQENEIDLIAVYNEVLLGQNQSQFQTNEAFLQVSSNYLTPPTSFQQASESHYVEWPVPYSKYPGKQPRGLPSIASDYINSPQELEIQADAQTVIIISWTKSNNKESIAGFLSSPECTQLIKKMLQSLGSFQANLVARLMRTITFCFGIHKNHLTPEEMAVIQKEQISVTMFLQRKIENLLSEKKDEGFQWGHVAAKEVIRQGFFGQMGIQLGIKFPELFGSGEKQALPLAILALAHFFSNFMLKQCLSMIKKEKQASLKAEDDIIIFQKIMNELEKKYQDPMLKAGIDSITTSWYSELASRVTANSIPPLSSTDSYPDPNWSLYASSSGAPHYYSQPALQLSSGHHFEGMAPPAQYSYADISNSMGPSSSIAATGPYYPQPHQLALQLSSSYHFEGMALPVQYSYAAMGQSSSAATGPYYPEHQQAQDGDYFTHMPGSHQDKGHSN</sequence>
<comment type="caution">
    <text evidence="2">The sequence shown here is derived from an EMBL/GenBank/DDBJ whole genome shotgun (WGS) entry which is preliminary data.</text>
</comment>
<dbReference type="Proteomes" id="UP000724874">
    <property type="component" value="Unassembled WGS sequence"/>
</dbReference>
<accession>A0A9P5NCN7</accession>
<organism evidence="2 3">
    <name type="scientific">Gymnopilus junonius</name>
    <name type="common">Spectacular rustgill mushroom</name>
    <name type="synonym">Gymnopilus spectabilis subsp. junonius</name>
    <dbReference type="NCBI Taxonomy" id="109634"/>
    <lineage>
        <taxon>Eukaryota</taxon>
        <taxon>Fungi</taxon>
        <taxon>Dikarya</taxon>
        <taxon>Basidiomycota</taxon>
        <taxon>Agaricomycotina</taxon>
        <taxon>Agaricomycetes</taxon>
        <taxon>Agaricomycetidae</taxon>
        <taxon>Agaricales</taxon>
        <taxon>Agaricineae</taxon>
        <taxon>Hymenogastraceae</taxon>
        <taxon>Gymnopilus</taxon>
    </lineage>
</organism>
<protein>
    <submittedName>
        <fullName evidence="2">Uncharacterized protein</fullName>
    </submittedName>
</protein>
<name>A0A9P5NCN7_GYMJU</name>
<feature type="region of interest" description="Disordered" evidence="1">
    <location>
        <begin position="435"/>
        <end position="465"/>
    </location>
</feature>
<dbReference type="EMBL" id="JADNYJ010000189">
    <property type="protein sequence ID" value="KAF8875970.1"/>
    <property type="molecule type" value="Genomic_DNA"/>
</dbReference>
<gene>
    <name evidence="2" type="ORF">CPB84DRAFT_1853125</name>
</gene>
<evidence type="ECO:0000313" key="3">
    <source>
        <dbReference type="Proteomes" id="UP000724874"/>
    </source>
</evidence>
<keyword evidence="3" id="KW-1185">Reference proteome</keyword>
<reference evidence="2" key="1">
    <citation type="submission" date="2020-11" db="EMBL/GenBank/DDBJ databases">
        <authorList>
            <consortium name="DOE Joint Genome Institute"/>
            <person name="Ahrendt S."/>
            <person name="Riley R."/>
            <person name="Andreopoulos W."/>
            <person name="LaButti K."/>
            <person name="Pangilinan J."/>
            <person name="Ruiz-duenas F.J."/>
            <person name="Barrasa J.M."/>
            <person name="Sanchez-Garcia M."/>
            <person name="Camarero S."/>
            <person name="Miyauchi S."/>
            <person name="Serrano A."/>
            <person name="Linde D."/>
            <person name="Babiker R."/>
            <person name="Drula E."/>
            <person name="Ayuso-Fernandez I."/>
            <person name="Pacheco R."/>
            <person name="Padilla G."/>
            <person name="Ferreira P."/>
            <person name="Barriuso J."/>
            <person name="Kellner H."/>
            <person name="Castanera R."/>
            <person name="Alfaro M."/>
            <person name="Ramirez L."/>
            <person name="Pisabarro A.G."/>
            <person name="Kuo A."/>
            <person name="Tritt A."/>
            <person name="Lipzen A."/>
            <person name="He G."/>
            <person name="Yan M."/>
            <person name="Ng V."/>
            <person name="Cullen D."/>
            <person name="Martin F."/>
            <person name="Rosso M.-N."/>
            <person name="Henrissat B."/>
            <person name="Hibbett D."/>
            <person name="Martinez A.T."/>
            <person name="Grigoriev I.V."/>
        </authorList>
    </citation>
    <scope>NUCLEOTIDE SEQUENCE</scope>
    <source>
        <strain evidence="2">AH 44721</strain>
    </source>
</reference>
<evidence type="ECO:0000256" key="1">
    <source>
        <dbReference type="SAM" id="MobiDB-lite"/>
    </source>
</evidence>